<dbReference type="Pfam" id="PF12094">
    <property type="entry name" value="DUF3570"/>
    <property type="match status" value="1"/>
</dbReference>
<dbReference type="RefSeq" id="WP_103913225.1">
    <property type="nucleotide sequence ID" value="NZ_FNUS01000002.1"/>
</dbReference>
<accession>A0A1H5WJQ5</accession>
<dbReference type="SUPFAM" id="SSF56925">
    <property type="entry name" value="OMPA-like"/>
    <property type="match status" value="1"/>
</dbReference>
<gene>
    <name evidence="1" type="ORF">SAMN05421847_1234</name>
</gene>
<evidence type="ECO:0008006" key="3">
    <source>
        <dbReference type="Google" id="ProtNLM"/>
    </source>
</evidence>
<dbReference type="EMBL" id="FNUS01000002">
    <property type="protein sequence ID" value="SEF99732.1"/>
    <property type="molecule type" value="Genomic_DNA"/>
</dbReference>
<organism evidence="1 2">
    <name type="scientific">Halpernia humi</name>
    <dbReference type="NCBI Taxonomy" id="493375"/>
    <lineage>
        <taxon>Bacteria</taxon>
        <taxon>Pseudomonadati</taxon>
        <taxon>Bacteroidota</taxon>
        <taxon>Flavobacteriia</taxon>
        <taxon>Flavobacteriales</taxon>
        <taxon>Weeksellaceae</taxon>
        <taxon>Chryseobacterium group</taxon>
        <taxon>Halpernia</taxon>
    </lineage>
</organism>
<dbReference type="Proteomes" id="UP000236738">
    <property type="component" value="Unassembled WGS sequence"/>
</dbReference>
<reference evidence="2" key="1">
    <citation type="submission" date="2016-10" db="EMBL/GenBank/DDBJ databases">
        <authorList>
            <person name="Varghese N."/>
            <person name="Submissions S."/>
        </authorList>
    </citation>
    <scope>NUCLEOTIDE SEQUENCE [LARGE SCALE GENOMIC DNA]</scope>
    <source>
        <strain evidence="2">DSM 21580</strain>
    </source>
</reference>
<protein>
    <recommendedName>
        <fullName evidence="3">DUF3570 domain-containing protein</fullName>
    </recommendedName>
</protein>
<dbReference type="InterPro" id="IPR011250">
    <property type="entry name" value="OMP/PagP_B-barrel"/>
</dbReference>
<dbReference type="AlphaFoldDB" id="A0A1H5WJQ5"/>
<evidence type="ECO:0000313" key="2">
    <source>
        <dbReference type="Proteomes" id="UP000236738"/>
    </source>
</evidence>
<evidence type="ECO:0000313" key="1">
    <source>
        <dbReference type="EMBL" id="SEF99732.1"/>
    </source>
</evidence>
<dbReference type="OrthoDB" id="5450709at2"/>
<sequence length="422" mass="47835">MRKVKITIAALFFYFLGFSQEKTTSSYENKPLTLEEADFISGYYNQNGNHSAIMGGNGSEKLDEFSNTLDLKFVKKYNQYVNTFDLGLTAEHRTSASTAYIEKAPDGATTSVHSLNSKPIYATTSRASGSGGNYYGSDSESHASALYGWRFNPSLNWSVKNLENNSTFGLGAYYSYEFDYNSLGAEISYAKASADNNSEYSVKGQAFFDRREMILPFEVRPTDYTGTDWQSKTSFSLDNSYSQVVNQRLQFSVLADIAYQKGILATPYNRVYFNNVTVGGERLPDNRLKIPVGLRLNYFAGNNVIFRFYYRHYWDDWKINGNTASVEVPVKINPNFSVSPFYRFHEQTSAEYFNQYATANPLSDFYTSDYDLSDFKSNNIGVNLHFVPGSWGVFNSVDLRYSHYKRTDGLAADNITLALKFK</sequence>
<name>A0A1H5WJQ5_9FLAO</name>
<proteinExistence type="predicted"/>
<keyword evidence="2" id="KW-1185">Reference proteome</keyword>
<dbReference type="InterPro" id="IPR021953">
    <property type="entry name" value="DUF3570"/>
</dbReference>